<gene>
    <name evidence="1" type="ORF">DR999_PMT06159</name>
</gene>
<keyword evidence="2" id="KW-1185">Reference proteome</keyword>
<evidence type="ECO:0000313" key="2">
    <source>
        <dbReference type="Proteomes" id="UP000297703"/>
    </source>
</evidence>
<comment type="caution">
    <text evidence="1">The sequence shown here is derived from an EMBL/GenBank/DDBJ whole genome shotgun (WGS) entry which is preliminary data.</text>
</comment>
<protein>
    <submittedName>
        <fullName evidence="1">Phosphate carrier protein</fullName>
    </submittedName>
</protein>
<name>A0A4D9EXN9_9SAUR</name>
<proteinExistence type="predicted"/>
<organism evidence="1 2">
    <name type="scientific">Platysternon megacephalum</name>
    <name type="common">big-headed turtle</name>
    <dbReference type="NCBI Taxonomy" id="55544"/>
    <lineage>
        <taxon>Eukaryota</taxon>
        <taxon>Metazoa</taxon>
        <taxon>Chordata</taxon>
        <taxon>Craniata</taxon>
        <taxon>Vertebrata</taxon>
        <taxon>Euteleostomi</taxon>
        <taxon>Archelosauria</taxon>
        <taxon>Testudinata</taxon>
        <taxon>Testudines</taxon>
        <taxon>Cryptodira</taxon>
        <taxon>Durocryptodira</taxon>
        <taxon>Testudinoidea</taxon>
        <taxon>Platysternidae</taxon>
        <taxon>Platysternon</taxon>
    </lineage>
</organism>
<sequence>MLQDPFSSAWPVLQDTPPPTHQLHGCPVLQDRTLLSPWPVLQDPDWTRGPTARPLPFRAVQSSHVPYSAVWRGEGHERADSTEQGHSFCRSGVLPRFHARPSLCTPPRSKFARVTVKPHAQFSAAVSALLRALRRT</sequence>
<reference evidence="1 2" key="2">
    <citation type="submission" date="2019-04" db="EMBL/GenBank/DDBJ databases">
        <title>The genome sequence of big-headed turtle.</title>
        <authorList>
            <person name="Gong S."/>
        </authorList>
    </citation>
    <scope>NUCLEOTIDE SEQUENCE [LARGE SCALE GENOMIC DNA]</scope>
    <source>
        <strain evidence="1">DO16091913</strain>
        <tissue evidence="1">Muscle</tissue>
    </source>
</reference>
<reference evidence="1 2" key="1">
    <citation type="submission" date="2019-04" db="EMBL/GenBank/DDBJ databases">
        <title>Draft genome of the big-headed turtle Platysternon megacephalum.</title>
        <authorList>
            <person name="Gong S."/>
        </authorList>
    </citation>
    <scope>NUCLEOTIDE SEQUENCE [LARGE SCALE GENOMIC DNA]</scope>
    <source>
        <strain evidence="1">DO16091913</strain>
        <tissue evidence="1">Muscle</tissue>
    </source>
</reference>
<accession>A0A4D9EXN9</accession>
<dbReference type="EMBL" id="QXTE01000039">
    <property type="protein sequence ID" value="TFK10750.1"/>
    <property type="molecule type" value="Genomic_DNA"/>
</dbReference>
<evidence type="ECO:0000313" key="1">
    <source>
        <dbReference type="EMBL" id="TFK10750.1"/>
    </source>
</evidence>
<dbReference type="AlphaFoldDB" id="A0A4D9EXN9"/>
<dbReference type="Proteomes" id="UP000297703">
    <property type="component" value="Unassembled WGS sequence"/>
</dbReference>